<evidence type="ECO:0000313" key="2">
    <source>
        <dbReference type="Proteomes" id="UP000620124"/>
    </source>
</evidence>
<accession>A0A8H7CW98</accession>
<dbReference type="PANTHER" id="PTHR38123:SF1">
    <property type="entry name" value="HYDROPHOBIC SURFACE BINDING PROTEIN"/>
    <property type="match status" value="1"/>
</dbReference>
<dbReference type="PANTHER" id="PTHR38123">
    <property type="entry name" value="CELL WALL SERINE-THREONINE-RICH GALACTOMANNOPROTEIN MP1 (AFU_ORTHOLOGUE AFUA_4G03240)"/>
    <property type="match status" value="1"/>
</dbReference>
<dbReference type="InterPro" id="IPR021054">
    <property type="entry name" value="Cell_wall_mannoprotein_1"/>
</dbReference>
<gene>
    <name evidence="1" type="ORF">MVEN_01341300</name>
</gene>
<dbReference type="OrthoDB" id="3485059at2759"/>
<dbReference type="Pfam" id="PF12296">
    <property type="entry name" value="HsbA"/>
    <property type="match status" value="1"/>
</dbReference>
<keyword evidence="2" id="KW-1185">Reference proteome</keyword>
<proteinExistence type="predicted"/>
<dbReference type="GO" id="GO:0005576">
    <property type="term" value="C:extracellular region"/>
    <property type="evidence" value="ECO:0007669"/>
    <property type="project" value="TreeGrafter"/>
</dbReference>
<protein>
    <submittedName>
        <fullName evidence="1">Hydrophobic surface binding protein</fullName>
    </submittedName>
</protein>
<organism evidence="1 2">
    <name type="scientific">Mycena venus</name>
    <dbReference type="NCBI Taxonomy" id="2733690"/>
    <lineage>
        <taxon>Eukaryota</taxon>
        <taxon>Fungi</taxon>
        <taxon>Dikarya</taxon>
        <taxon>Basidiomycota</taxon>
        <taxon>Agaricomycotina</taxon>
        <taxon>Agaricomycetes</taxon>
        <taxon>Agaricomycetidae</taxon>
        <taxon>Agaricales</taxon>
        <taxon>Marasmiineae</taxon>
        <taxon>Mycenaceae</taxon>
        <taxon>Mycena</taxon>
    </lineage>
</organism>
<reference evidence="1" key="1">
    <citation type="submission" date="2020-05" db="EMBL/GenBank/DDBJ databases">
        <title>Mycena genomes resolve the evolution of fungal bioluminescence.</title>
        <authorList>
            <person name="Tsai I.J."/>
        </authorList>
    </citation>
    <scope>NUCLEOTIDE SEQUENCE</scope>
    <source>
        <strain evidence="1">CCC161011</strain>
    </source>
</reference>
<dbReference type="Gene3D" id="1.20.1280.140">
    <property type="match status" value="1"/>
</dbReference>
<dbReference type="AlphaFoldDB" id="A0A8H7CW98"/>
<sequence length="215" mass="23275">MYSHSGRLIKPFSVSSRRSNRYKRRRVVRGHNPSVETWFSSLAYYSRSLWLRLALLPPFKRTVAQVESDIASISSQVTTLDNDIKGFPASGLVGALVLAAAFPSACFHVLLSINGQKATGSVSEADANTILKSVMAFEPTILDALTQIATKKAAFDALPVGGLSALVLQDLQNLKTFTDGFSSALITSAPVRLCCRLERTTNIDNGFTTAIAAYE</sequence>
<name>A0A8H7CW98_9AGAR</name>
<comment type="caution">
    <text evidence="1">The sequence shown here is derived from an EMBL/GenBank/DDBJ whole genome shotgun (WGS) entry which is preliminary data.</text>
</comment>
<dbReference type="Proteomes" id="UP000620124">
    <property type="component" value="Unassembled WGS sequence"/>
</dbReference>
<dbReference type="EMBL" id="JACAZI010000010">
    <property type="protein sequence ID" value="KAF7350366.1"/>
    <property type="molecule type" value="Genomic_DNA"/>
</dbReference>
<evidence type="ECO:0000313" key="1">
    <source>
        <dbReference type="EMBL" id="KAF7350366.1"/>
    </source>
</evidence>